<evidence type="ECO:0000313" key="1">
    <source>
        <dbReference type="EMBL" id="ANK05046.1"/>
    </source>
</evidence>
<reference evidence="1 2" key="1">
    <citation type="submission" date="2016-03" db="EMBL/GenBank/DDBJ databases">
        <title>Genome Sequence and Comparative Pathogenic Determinants of Uropathogenic Escherichia coli O25b:H4, a Clinical Isolate from Saudi Arabia.</title>
        <authorList>
            <person name="Alyamani E.A.J."/>
            <person name="Khiyami M.A."/>
            <person name="Booq R.Y."/>
            <person name="Bahwerth F.S."/>
            <person name="Vaisvil B."/>
            <person name="Schmitt D.P."/>
            <person name="Kapatral V."/>
        </authorList>
    </citation>
    <scope>NUCLEOTIDE SEQUENCE [LARGE SCALE GENOMIC DNA]</scope>
    <source>
        <strain evidence="1 2">O25b:H4</strain>
    </source>
</reference>
<organism evidence="1 2">
    <name type="scientific">Escherichia coli O25b:H4</name>
    <dbReference type="NCBI Taxonomy" id="941280"/>
    <lineage>
        <taxon>Bacteria</taxon>
        <taxon>Pseudomonadati</taxon>
        <taxon>Pseudomonadota</taxon>
        <taxon>Gammaproteobacteria</taxon>
        <taxon>Enterobacterales</taxon>
        <taxon>Enterobacteriaceae</taxon>
        <taxon>Escherichia</taxon>
    </lineage>
</organism>
<protein>
    <submittedName>
        <fullName evidence="1">Uncharacterized protein</fullName>
    </submittedName>
</protein>
<dbReference type="AlphaFoldDB" id="A0A192CH68"/>
<proteinExistence type="predicted"/>
<name>A0A192CH68_ECO25</name>
<dbReference type="Proteomes" id="UP000183316">
    <property type="component" value="Chromosome"/>
</dbReference>
<dbReference type="EMBL" id="CP015085">
    <property type="protein sequence ID" value="ANK05046.1"/>
    <property type="molecule type" value="Genomic_DNA"/>
</dbReference>
<gene>
    <name evidence="1" type="ORF">WLH_03785</name>
</gene>
<accession>A0A192CH68</accession>
<evidence type="ECO:0000313" key="2">
    <source>
        <dbReference type="Proteomes" id="UP000183316"/>
    </source>
</evidence>
<sequence>MEGVSQSAEFSGEECAAVAYTPGRKLEEIS</sequence>
<dbReference type="PATRIC" id="fig|941280.3.peg.3760"/>